<comment type="similarity">
    <text evidence="10 11">Belongs to the TonB-dependent receptor family.</text>
</comment>
<comment type="subcellular location">
    <subcellularLocation>
        <location evidence="1 10">Cell outer membrane</location>
        <topology evidence="1 10">Multi-pass membrane protein</topology>
    </subcellularLocation>
</comment>
<dbReference type="Gene3D" id="2.170.130.10">
    <property type="entry name" value="TonB-dependent receptor, plug domain"/>
    <property type="match status" value="1"/>
</dbReference>
<dbReference type="PANTHER" id="PTHR30069:SF29">
    <property type="entry name" value="HEMOGLOBIN AND HEMOGLOBIN-HAPTOGLOBIN-BINDING PROTEIN 1-RELATED"/>
    <property type="match status" value="1"/>
</dbReference>
<dbReference type="AlphaFoldDB" id="A0A5C1I684"/>
<evidence type="ECO:0000256" key="2">
    <source>
        <dbReference type="ARBA" id="ARBA00022448"/>
    </source>
</evidence>
<dbReference type="PROSITE" id="PS51257">
    <property type="entry name" value="PROKAR_LIPOPROTEIN"/>
    <property type="match status" value="1"/>
</dbReference>
<keyword evidence="15" id="KW-1185">Reference proteome</keyword>
<keyword evidence="8 14" id="KW-0675">Receptor</keyword>
<dbReference type="Pfam" id="PF07715">
    <property type="entry name" value="Plug"/>
    <property type="match status" value="1"/>
</dbReference>
<keyword evidence="7 10" id="KW-0472">Membrane</keyword>
<keyword evidence="9 10" id="KW-0998">Cell outer membrane</keyword>
<feature type="domain" description="TonB-dependent receptor-like beta-barrel" evidence="12">
    <location>
        <begin position="219"/>
        <end position="668"/>
    </location>
</feature>
<evidence type="ECO:0000256" key="1">
    <source>
        <dbReference type="ARBA" id="ARBA00004571"/>
    </source>
</evidence>
<dbReference type="RefSeq" id="WP_112575713.1">
    <property type="nucleotide sequence ID" value="NZ_CP043450.1"/>
</dbReference>
<gene>
    <name evidence="14" type="ORF">DEO27_023505</name>
</gene>
<dbReference type="Proteomes" id="UP000251402">
    <property type="component" value="Chromosome"/>
</dbReference>
<evidence type="ECO:0000256" key="7">
    <source>
        <dbReference type="ARBA" id="ARBA00023136"/>
    </source>
</evidence>
<dbReference type="InterPro" id="IPR012910">
    <property type="entry name" value="Plug_dom"/>
</dbReference>
<dbReference type="PANTHER" id="PTHR30069">
    <property type="entry name" value="TONB-DEPENDENT OUTER MEMBRANE RECEPTOR"/>
    <property type="match status" value="1"/>
</dbReference>
<evidence type="ECO:0000256" key="8">
    <source>
        <dbReference type="ARBA" id="ARBA00023170"/>
    </source>
</evidence>
<dbReference type="InterPro" id="IPR036942">
    <property type="entry name" value="Beta-barrel_TonB_sf"/>
</dbReference>
<keyword evidence="2 10" id="KW-0813">Transport</keyword>
<dbReference type="Pfam" id="PF00593">
    <property type="entry name" value="TonB_dep_Rec_b-barrel"/>
    <property type="match status" value="1"/>
</dbReference>
<dbReference type="SUPFAM" id="SSF56935">
    <property type="entry name" value="Porins"/>
    <property type="match status" value="1"/>
</dbReference>
<protein>
    <submittedName>
        <fullName evidence="14">TonB-dependent receptor</fullName>
    </submittedName>
</protein>
<evidence type="ECO:0000256" key="4">
    <source>
        <dbReference type="ARBA" id="ARBA00022692"/>
    </source>
</evidence>
<evidence type="ECO:0000256" key="5">
    <source>
        <dbReference type="ARBA" id="ARBA00022729"/>
    </source>
</evidence>
<accession>A0A5C1I684</accession>
<dbReference type="EMBL" id="CP043450">
    <property type="protein sequence ID" value="QEM12850.1"/>
    <property type="molecule type" value="Genomic_DNA"/>
</dbReference>
<evidence type="ECO:0000259" key="12">
    <source>
        <dbReference type="Pfam" id="PF00593"/>
    </source>
</evidence>
<evidence type="ECO:0000313" key="14">
    <source>
        <dbReference type="EMBL" id="QEM12850.1"/>
    </source>
</evidence>
<dbReference type="PROSITE" id="PS52016">
    <property type="entry name" value="TONB_DEPENDENT_REC_3"/>
    <property type="match status" value="1"/>
</dbReference>
<dbReference type="GO" id="GO:0009279">
    <property type="term" value="C:cell outer membrane"/>
    <property type="evidence" value="ECO:0007669"/>
    <property type="project" value="UniProtKB-SubCell"/>
</dbReference>
<organism evidence="14 15">
    <name type="scientific">Mucilaginibacter rubeus</name>
    <dbReference type="NCBI Taxonomy" id="2027860"/>
    <lineage>
        <taxon>Bacteria</taxon>
        <taxon>Pseudomonadati</taxon>
        <taxon>Bacteroidota</taxon>
        <taxon>Sphingobacteriia</taxon>
        <taxon>Sphingobacteriales</taxon>
        <taxon>Sphingobacteriaceae</taxon>
        <taxon>Mucilaginibacter</taxon>
    </lineage>
</organism>
<evidence type="ECO:0000256" key="3">
    <source>
        <dbReference type="ARBA" id="ARBA00022452"/>
    </source>
</evidence>
<evidence type="ECO:0000256" key="10">
    <source>
        <dbReference type="PROSITE-ProRule" id="PRU01360"/>
    </source>
</evidence>
<dbReference type="InterPro" id="IPR000531">
    <property type="entry name" value="Beta-barrel_TonB"/>
</dbReference>
<keyword evidence="4 10" id="KW-0812">Transmembrane</keyword>
<evidence type="ECO:0000256" key="6">
    <source>
        <dbReference type="ARBA" id="ARBA00023077"/>
    </source>
</evidence>
<feature type="domain" description="TonB-dependent receptor plug" evidence="13">
    <location>
        <begin position="73"/>
        <end position="170"/>
    </location>
</feature>
<dbReference type="GO" id="GO:0044718">
    <property type="term" value="P:siderophore transmembrane transport"/>
    <property type="evidence" value="ECO:0007669"/>
    <property type="project" value="TreeGrafter"/>
</dbReference>
<keyword evidence="3 10" id="KW-1134">Transmembrane beta strand</keyword>
<name>A0A5C1I684_9SPHI</name>
<dbReference type="InterPro" id="IPR039426">
    <property type="entry name" value="TonB-dep_rcpt-like"/>
</dbReference>
<dbReference type="KEGG" id="mrub:DEO27_023505"/>
<evidence type="ECO:0000256" key="11">
    <source>
        <dbReference type="RuleBase" id="RU003357"/>
    </source>
</evidence>
<proteinExistence type="inferred from homology"/>
<keyword evidence="5" id="KW-0732">Signal</keyword>
<keyword evidence="6 11" id="KW-0798">TonB box</keyword>
<evidence type="ECO:0000256" key="9">
    <source>
        <dbReference type="ARBA" id="ARBA00023237"/>
    </source>
</evidence>
<evidence type="ECO:0000313" key="15">
    <source>
        <dbReference type="Proteomes" id="UP000251402"/>
    </source>
</evidence>
<sequence length="694" mass="79509">MKLTVRHTFATRNGCIKGFLWFVSFGITTACCCLQVSAQSPVHKKDTTQTDSTRIRHLNQVDIRAAKTDLRNTSPTPVQVLKGEQLQRLNSFSVADALRFFTGVQLKDYGGVGGLKTVNVRSLGTNHVAVFYDGIQLGNAQNGQVDLGRFSLDNIEEVDLYNGQRSEIFQSAKSFSAASTIYLQSAKPKFEPGEHTHIRLNYKTGSMGLVNPSILWQQKLSDKINSTVSAEYIQSNGHYKFRYTNGVYDTTAVRNNGDIEAYRIEAGLRGSTADSAAWSVKGYSYISNRGLPGAIVANKFNYSQRQWDRDQFIQANYESNTRSRYSFKAIAKYSDNYERYLDPEFVTTTGFLDNRFYQHELYASVANRYRILPVLDVALSADFQLNNLDANLYRFPYPTRYTELISLASRLKLGRLNLQVSLLGTFVNDKVKEYTGAGRKTAYTPTVTAGWQVLNNGDLMLRAFYKNIFRLPTFNDLYYTLIGNTQLRPEYAKQYDVGFTYNRQFKNRLLQQFSVQADVYYNQVNDKIVAIPGLNLFRWVMYNVGDVHIKGAELNVQSGWNVADEVVITAGLNYTYQQAFYKDGGITYRYNIPYVPMHSGSFILGADYRRFQFNYSYIYTGLRYNELSDDTNHGYNTVAPWYTHDLSVGYLAKIYQHKTRFGIEVNNLLNQDREIISNFPMPRRFYRFKISYNI</sequence>
<dbReference type="GO" id="GO:0015344">
    <property type="term" value="F:siderophore uptake transmembrane transporter activity"/>
    <property type="evidence" value="ECO:0007669"/>
    <property type="project" value="TreeGrafter"/>
</dbReference>
<evidence type="ECO:0000259" key="13">
    <source>
        <dbReference type="Pfam" id="PF07715"/>
    </source>
</evidence>
<dbReference type="Gene3D" id="2.40.170.20">
    <property type="entry name" value="TonB-dependent receptor, beta-barrel domain"/>
    <property type="match status" value="1"/>
</dbReference>
<dbReference type="InterPro" id="IPR037066">
    <property type="entry name" value="Plug_dom_sf"/>
</dbReference>
<reference evidence="14" key="1">
    <citation type="submission" date="2019-08" db="EMBL/GenBank/DDBJ databases">
        <title>Comparative genome analysis confer to the adaptation heavy metal polluted environment.</title>
        <authorList>
            <person name="Li Y."/>
        </authorList>
    </citation>
    <scope>NUCLEOTIDE SEQUENCE [LARGE SCALE GENOMIC DNA]</scope>
    <source>
        <strain evidence="14">P1</strain>
    </source>
</reference>
<dbReference type="OrthoDB" id="9762903at2"/>